<reference evidence="2 3" key="1">
    <citation type="submission" date="2017-01" db="EMBL/GenBank/DDBJ databases">
        <title>The cable genome- insights into the physiology and evolution of filamentous bacteria capable of sulfide oxidation via long distance electron transfer.</title>
        <authorList>
            <person name="Schreiber L."/>
            <person name="Bjerg J.T."/>
            <person name="Boggild A."/>
            <person name="Van De Vossenberg J."/>
            <person name="Meysman F."/>
            <person name="Nielsen L.P."/>
            <person name="Schramm A."/>
            <person name="Kjeldsen K.U."/>
        </authorList>
    </citation>
    <scope>NUCLEOTIDE SEQUENCE [LARGE SCALE GENOMIC DNA]</scope>
    <source>
        <strain evidence="2">A1</strain>
    </source>
</reference>
<dbReference type="Gene3D" id="3.20.20.370">
    <property type="entry name" value="Glycoside hydrolase/deacetylase"/>
    <property type="match status" value="1"/>
</dbReference>
<dbReference type="GO" id="GO:0005975">
    <property type="term" value="P:carbohydrate metabolic process"/>
    <property type="evidence" value="ECO:0007669"/>
    <property type="project" value="InterPro"/>
</dbReference>
<sequence length="218" mass="24349">PIISRSSPGIEGVVLTFDDGPSPASTPALLALLACYRLPATFFVVGKKAARHPELIEQILAAGHSIGNHSWDHDYFLMLRSTKRIQQDLHNTQEVLARRGLRPLLFRPPVGITGPRLKNVLEEEGLIAVNYSCRALDRGNRNIAGLSEKIISRLRPGDIIMLHDLPAFQEEDSDLLYREFDCLFRMLAEKYMVSPLEEALQRPVMRPEKETGPPGTAC</sequence>
<dbReference type="PROSITE" id="PS51677">
    <property type="entry name" value="NODB"/>
    <property type="match status" value="1"/>
</dbReference>
<dbReference type="AlphaFoldDB" id="A0A444J1H9"/>
<evidence type="ECO:0000259" key="1">
    <source>
        <dbReference type="PROSITE" id="PS51677"/>
    </source>
</evidence>
<evidence type="ECO:0000313" key="3">
    <source>
        <dbReference type="Proteomes" id="UP000288086"/>
    </source>
</evidence>
<gene>
    <name evidence="2" type="ORF">VT98_12531</name>
</gene>
<dbReference type="InterPro" id="IPR011330">
    <property type="entry name" value="Glyco_hydro/deAcase_b/a-brl"/>
</dbReference>
<dbReference type="SUPFAM" id="SSF88713">
    <property type="entry name" value="Glycoside hydrolase/deacetylase"/>
    <property type="match status" value="1"/>
</dbReference>
<dbReference type="Proteomes" id="UP000288086">
    <property type="component" value="Unassembled WGS sequence"/>
</dbReference>
<accession>A0A444J1H9</accession>
<dbReference type="PANTHER" id="PTHR10587">
    <property type="entry name" value="GLYCOSYL TRANSFERASE-RELATED"/>
    <property type="match status" value="1"/>
</dbReference>
<dbReference type="GO" id="GO:0016810">
    <property type="term" value="F:hydrolase activity, acting on carbon-nitrogen (but not peptide) bonds"/>
    <property type="evidence" value="ECO:0007669"/>
    <property type="project" value="InterPro"/>
</dbReference>
<proteinExistence type="predicted"/>
<dbReference type="InterPro" id="IPR002509">
    <property type="entry name" value="NODB_dom"/>
</dbReference>
<feature type="domain" description="NodB homology" evidence="1">
    <location>
        <begin position="11"/>
        <end position="218"/>
    </location>
</feature>
<protein>
    <submittedName>
        <fullName evidence="2">Polysaccharide deacetylase</fullName>
    </submittedName>
</protein>
<dbReference type="Pfam" id="PF01522">
    <property type="entry name" value="Polysacc_deac_1"/>
    <property type="match status" value="1"/>
</dbReference>
<dbReference type="EMBL" id="MTKP01000253">
    <property type="protein sequence ID" value="RWX46843.1"/>
    <property type="molecule type" value="Genomic_DNA"/>
</dbReference>
<feature type="non-terminal residue" evidence="2">
    <location>
        <position position="1"/>
    </location>
</feature>
<dbReference type="CDD" id="cd10917">
    <property type="entry name" value="CE4_NodB_like_6s_7s"/>
    <property type="match status" value="1"/>
</dbReference>
<keyword evidence="3" id="KW-1185">Reference proteome</keyword>
<dbReference type="InterPro" id="IPR050248">
    <property type="entry name" value="Polysacc_deacetylase_ArnD"/>
</dbReference>
<name>A0A444J1H9_9BACT</name>
<organism evidence="2 3">
    <name type="scientific">Candidatus Electrothrix communis</name>
    <dbReference type="NCBI Taxonomy" id="1859133"/>
    <lineage>
        <taxon>Bacteria</taxon>
        <taxon>Pseudomonadati</taxon>
        <taxon>Thermodesulfobacteriota</taxon>
        <taxon>Desulfobulbia</taxon>
        <taxon>Desulfobulbales</taxon>
        <taxon>Desulfobulbaceae</taxon>
        <taxon>Candidatus Electrothrix</taxon>
    </lineage>
</organism>
<comment type="caution">
    <text evidence="2">The sequence shown here is derived from an EMBL/GenBank/DDBJ whole genome shotgun (WGS) entry which is preliminary data.</text>
</comment>
<evidence type="ECO:0000313" key="2">
    <source>
        <dbReference type="EMBL" id="RWX46843.1"/>
    </source>
</evidence>